<keyword evidence="1" id="KW-0812">Transmembrane</keyword>
<accession>A0A0M2Q2R2</accession>
<gene>
    <name evidence="2" type="ORF">CRM94_27475</name>
</gene>
<dbReference type="Proteomes" id="UP000220629">
    <property type="component" value="Unassembled WGS sequence"/>
</dbReference>
<feature type="transmembrane region" description="Helical" evidence="1">
    <location>
        <begin position="60"/>
        <end position="81"/>
    </location>
</feature>
<evidence type="ECO:0000313" key="3">
    <source>
        <dbReference type="Proteomes" id="UP000220629"/>
    </source>
</evidence>
<evidence type="ECO:0000256" key="1">
    <source>
        <dbReference type="SAM" id="Phobius"/>
    </source>
</evidence>
<proteinExistence type="predicted"/>
<dbReference type="EMBL" id="PDDY01000004">
    <property type="protein sequence ID" value="PEH38160.1"/>
    <property type="molecule type" value="Genomic_DNA"/>
</dbReference>
<protein>
    <submittedName>
        <fullName evidence="2">Uncharacterized protein</fullName>
    </submittedName>
</protein>
<dbReference type="RefSeq" id="WP_046581709.1">
    <property type="nucleotide sequence ID" value="NZ_CADEPO010000002.1"/>
</dbReference>
<evidence type="ECO:0000313" key="2">
    <source>
        <dbReference type="EMBL" id="PEH38160.1"/>
    </source>
</evidence>
<dbReference type="AlphaFoldDB" id="A0A0M2Q2R2"/>
<comment type="caution">
    <text evidence="2">The sequence shown here is derived from an EMBL/GenBank/DDBJ whole genome shotgun (WGS) entry which is preliminary data.</text>
</comment>
<reference evidence="3" key="1">
    <citation type="submission" date="2017-09" db="EMBL/GenBank/DDBJ databases">
        <title>FDA dAtabase for Regulatory Grade micrObial Sequences (FDA-ARGOS): Supporting development and validation of Infectious Disease Dx tests.</title>
        <authorList>
            <person name="Minogue T."/>
            <person name="Wolcott M."/>
            <person name="Wasieloski L."/>
            <person name="Aguilar W."/>
            <person name="Moore D."/>
            <person name="Tallon L."/>
            <person name="Sadzewicz L."/>
            <person name="Ott S."/>
            <person name="Zhao X."/>
            <person name="Nagaraj S."/>
            <person name="Vavikolanu K."/>
            <person name="Aluvathingal J."/>
            <person name="Nadendla S."/>
            <person name="Sichtig H."/>
        </authorList>
    </citation>
    <scope>NUCLEOTIDE SEQUENCE [LARGE SCALE GENOMIC DNA]</scope>
    <source>
        <strain evidence="3">FDAARGOS_390</strain>
    </source>
</reference>
<organism evidence="2 3">
    <name type="scientific">Burkholderia gladioli</name>
    <name type="common">Pseudomonas marginata</name>
    <name type="synonym">Phytomonas marginata</name>
    <dbReference type="NCBI Taxonomy" id="28095"/>
    <lineage>
        <taxon>Bacteria</taxon>
        <taxon>Pseudomonadati</taxon>
        <taxon>Pseudomonadota</taxon>
        <taxon>Betaproteobacteria</taxon>
        <taxon>Burkholderiales</taxon>
        <taxon>Burkholderiaceae</taxon>
        <taxon>Burkholderia</taxon>
    </lineage>
</organism>
<name>A0A0M2Q2R2_BURGA</name>
<keyword evidence="1" id="KW-1133">Transmembrane helix</keyword>
<sequence length="95" mass="10272">MKRIGLFALNLVVTLVGGWVLAHIVVGLSAEMPAPLEDALRVLLRIMGHEEFANEEDLPALGMMAVLIASIVVVGGLVWVAKRIVRGRSRRGGKF</sequence>
<keyword evidence="1" id="KW-0472">Membrane</keyword>